<sequence length="242" mass="24772">MPTIKLSRCLIALVASAACLSSAGAANLVQIDGAHTTFFYDADFWGVGAASVIGDTISLQVRPEFDVTATVRPGTATGTQTQQNSDFASFGVVAVAKTGYALQTRVGSGLTGSYAVDAKGSEAQASLVGTVFAGALQNGAFVPQTPLTGLPSWANYASNGTAQAANFNVMMYSANPLSYANAVAVDSYLTTYVHQVGSGTAAMTLNTAQYAFSAVAVPEPQTYAMLLGGVVALSVASRRRKA</sequence>
<feature type="signal peptide" evidence="1">
    <location>
        <begin position="1"/>
        <end position="25"/>
    </location>
</feature>
<dbReference type="Pfam" id="PF07589">
    <property type="entry name" value="PEP-CTERM"/>
    <property type="match status" value="1"/>
</dbReference>
<evidence type="ECO:0000259" key="2">
    <source>
        <dbReference type="Pfam" id="PF07589"/>
    </source>
</evidence>
<accession>A0A1M7KDQ0</accession>
<dbReference type="PROSITE" id="PS51257">
    <property type="entry name" value="PROKAR_LIPOPROTEIN"/>
    <property type="match status" value="1"/>
</dbReference>
<evidence type="ECO:0000256" key="1">
    <source>
        <dbReference type="SAM" id="SignalP"/>
    </source>
</evidence>
<keyword evidence="4" id="KW-1185">Reference proteome</keyword>
<dbReference type="InterPro" id="IPR013424">
    <property type="entry name" value="Ice-binding_C"/>
</dbReference>
<organism evidence="3 4">
    <name type="scientific">Duganella sacchari</name>
    <dbReference type="NCBI Taxonomy" id="551987"/>
    <lineage>
        <taxon>Bacteria</taxon>
        <taxon>Pseudomonadati</taxon>
        <taxon>Pseudomonadota</taxon>
        <taxon>Betaproteobacteria</taxon>
        <taxon>Burkholderiales</taxon>
        <taxon>Oxalobacteraceae</taxon>
        <taxon>Telluria group</taxon>
        <taxon>Duganella</taxon>
    </lineage>
</organism>
<reference evidence="4" key="1">
    <citation type="submission" date="2016-11" db="EMBL/GenBank/DDBJ databases">
        <authorList>
            <person name="Varghese N."/>
            <person name="Submissions S."/>
        </authorList>
    </citation>
    <scope>NUCLEOTIDE SEQUENCE [LARGE SCALE GENOMIC DNA]</scope>
    <source>
        <strain evidence="4">Sac-22</strain>
    </source>
</reference>
<dbReference type="EMBL" id="FRCX01000002">
    <property type="protein sequence ID" value="SHM63398.1"/>
    <property type="molecule type" value="Genomic_DNA"/>
</dbReference>
<keyword evidence="1" id="KW-0732">Signal</keyword>
<dbReference type="OrthoDB" id="8775525at2"/>
<gene>
    <name evidence="3" type="ORF">SAMN05192549_10262</name>
</gene>
<feature type="domain" description="Ice-binding protein C-terminal" evidence="2">
    <location>
        <begin position="216"/>
        <end position="240"/>
    </location>
</feature>
<feature type="chain" id="PRO_5012794086" evidence="1">
    <location>
        <begin position="26"/>
        <end position="242"/>
    </location>
</feature>
<dbReference type="STRING" id="551987.SAMN05192549_10262"/>
<dbReference type="AlphaFoldDB" id="A0A1M7KDQ0"/>
<name>A0A1M7KDQ0_9BURK</name>
<dbReference type="Proteomes" id="UP000184339">
    <property type="component" value="Unassembled WGS sequence"/>
</dbReference>
<dbReference type="RefSeq" id="WP_139260343.1">
    <property type="nucleotide sequence ID" value="NZ_FRCX01000002.1"/>
</dbReference>
<evidence type="ECO:0000313" key="4">
    <source>
        <dbReference type="Proteomes" id="UP000184339"/>
    </source>
</evidence>
<evidence type="ECO:0000313" key="3">
    <source>
        <dbReference type="EMBL" id="SHM63398.1"/>
    </source>
</evidence>
<dbReference type="NCBIfam" id="TIGR02595">
    <property type="entry name" value="PEP_CTERM"/>
    <property type="match status" value="1"/>
</dbReference>
<proteinExistence type="predicted"/>
<protein>
    <submittedName>
        <fullName evidence="3">PEP-CTERM protein-sorting domain-containing protein</fullName>
    </submittedName>
</protein>